<sequence>MLIQTGIVKSRQTGTMIPGMNHQPYRPIPQQKKGIRIKNQRNVMQDVESVDGEEMIEDDNDEHQFKIGIVVRQ</sequence>
<dbReference type="EMBL" id="CM042011">
    <property type="protein sequence ID" value="KAI3764316.1"/>
    <property type="molecule type" value="Genomic_DNA"/>
</dbReference>
<comment type="caution">
    <text evidence="1">The sequence shown here is derived from an EMBL/GenBank/DDBJ whole genome shotgun (WGS) entry which is preliminary data.</text>
</comment>
<accession>A0ACB9F033</accession>
<gene>
    <name evidence="1" type="ORF">L2E82_14323</name>
</gene>
<evidence type="ECO:0000313" key="1">
    <source>
        <dbReference type="EMBL" id="KAI3764316.1"/>
    </source>
</evidence>
<organism evidence="1 2">
    <name type="scientific">Cichorium intybus</name>
    <name type="common">Chicory</name>
    <dbReference type="NCBI Taxonomy" id="13427"/>
    <lineage>
        <taxon>Eukaryota</taxon>
        <taxon>Viridiplantae</taxon>
        <taxon>Streptophyta</taxon>
        <taxon>Embryophyta</taxon>
        <taxon>Tracheophyta</taxon>
        <taxon>Spermatophyta</taxon>
        <taxon>Magnoliopsida</taxon>
        <taxon>eudicotyledons</taxon>
        <taxon>Gunneridae</taxon>
        <taxon>Pentapetalae</taxon>
        <taxon>asterids</taxon>
        <taxon>campanulids</taxon>
        <taxon>Asterales</taxon>
        <taxon>Asteraceae</taxon>
        <taxon>Cichorioideae</taxon>
        <taxon>Cichorieae</taxon>
        <taxon>Cichoriinae</taxon>
        <taxon>Cichorium</taxon>
    </lineage>
</organism>
<reference evidence="1 2" key="2">
    <citation type="journal article" date="2022" name="Mol. Ecol. Resour.">
        <title>The genomes of chicory, endive, great burdock and yacon provide insights into Asteraceae paleo-polyploidization history and plant inulin production.</title>
        <authorList>
            <person name="Fan W."/>
            <person name="Wang S."/>
            <person name="Wang H."/>
            <person name="Wang A."/>
            <person name="Jiang F."/>
            <person name="Liu H."/>
            <person name="Zhao H."/>
            <person name="Xu D."/>
            <person name="Zhang Y."/>
        </authorList>
    </citation>
    <scope>NUCLEOTIDE SEQUENCE [LARGE SCALE GENOMIC DNA]</scope>
    <source>
        <strain evidence="2">cv. Punajuju</strain>
        <tissue evidence="1">Leaves</tissue>
    </source>
</reference>
<reference evidence="2" key="1">
    <citation type="journal article" date="2022" name="Mol. Ecol. Resour.">
        <title>The genomes of chicory, endive, great burdock and yacon provide insights into Asteraceae palaeo-polyploidization history and plant inulin production.</title>
        <authorList>
            <person name="Fan W."/>
            <person name="Wang S."/>
            <person name="Wang H."/>
            <person name="Wang A."/>
            <person name="Jiang F."/>
            <person name="Liu H."/>
            <person name="Zhao H."/>
            <person name="Xu D."/>
            <person name="Zhang Y."/>
        </authorList>
    </citation>
    <scope>NUCLEOTIDE SEQUENCE [LARGE SCALE GENOMIC DNA]</scope>
    <source>
        <strain evidence="2">cv. Punajuju</strain>
    </source>
</reference>
<protein>
    <submittedName>
        <fullName evidence="1">Uncharacterized protein</fullName>
    </submittedName>
</protein>
<keyword evidence="2" id="KW-1185">Reference proteome</keyword>
<dbReference type="Proteomes" id="UP001055811">
    <property type="component" value="Linkage Group LG03"/>
</dbReference>
<proteinExistence type="predicted"/>
<evidence type="ECO:0000313" key="2">
    <source>
        <dbReference type="Proteomes" id="UP001055811"/>
    </source>
</evidence>
<name>A0ACB9F033_CICIN</name>